<gene>
    <name evidence="2" type="ORF">SAMEA3906487_03074</name>
</gene>
<dbReference type="KEGG" id="btrm:SAMEA390648703074"/>
<evidence type="ECO:0000256" key="1">
    <source>
        <dbReference type="SAM" id="MobiDB-lite"/>
    </source>
</evidence>
<dbReference type="PATRIC" id="fig|123899.6.peg.3068"/>
<dbReference type="EMBL" id="LT546645">
    <property type="protein sequence ID" value="SAI72165.1"/>
    <property type="molecule type" value="Genomic_DNA"/>
</dbReference>
<reference evidence="2 3" key="1">
    <citation type="submission" date="2016-04" db="EMBL/GenBank/DDBJ databases">
        <authorList>
            <consortium name="Pathogen Informatics"/>
        </authorList>
    </citation>
    <scope>NUCLEOTIDE SEQUENCE [LARGE SCALE GENOMIC DNA]</scope>
    <source>
        <strain evidence="2 3">H044680328</strain>
    </source>
</reference>
<dbReference type="AlphaFoldDB" id="A0A157SP58"/>
<dbReference type="InterPro" id="IPR018330">
    <property type="entry name" value="RecT_fam"/>
</dbReference>
<name>A0A157SP58_9BORD</name>
<evidence type="ECO:0000313" key="3">
    <source>
        <dbReference type="Proteomes" id="UP000076825"/>
    </source>
</evidence>
<dbReference type="GeneID" id="56591517"/>
<dbReference type="Proteomes" id="UP000076825">
    <property type="component" value="Chromosome 1"/>
</dbReference>
<feature type="compositionally biased region" description="Low complexity" evidence="1">
    <location>
        <begin position="283"/>
        <end position="294"/>
    </location>
</feature>
<dbReference type="Pfam" id="PF03837">
    <property type="entry name" value="RecT"/>
    <property type="match status" value="1"/>
</dbReference>
<dbReference type="OrthoDB" id="6154571at2"/>
<dbReference type="GO" id="GO:0006259">
    <property type="term" value="P:DNA metabolic process"/>
    <property type="evidence" value="ECO:0007669"/>
    <property type="project" value="InterPro"/>
</dbReference>
<feature type="region of interest" description="Disordered" evidence="1">
    <location>
        <begin position="273"/>
        <end position="300"/>
    </location>
</feature>
<protein>
    <submittedName>
        <fullName evidence="2">RecT family</fullName>
    </submittedName>
</protein>
<sequence>MSELTTAAPALDLPAHDTTITGLVLDGRNMDSMMRAAELMAGGRATVPKHLQGSPADCMAVIMQAMQWGMNPFVVAQKTHIVNGQLGYEAQLVNAVLQASGAIKGRFHYEYRGEGGALECRAGAVPAGETELVWTEWLKSSDVLVKNSPLWKTNPKQQIGYLQVKNWARAFKPGAILGVYTTDELQDSPPMERDITPRTAAEFAEAAKPLPTANVDRKQVIRDLEMIARSDDPAAQRIAELEAAWKGLTKDERVAVGAEEIKRLQSIAAVEDATQVDAQERPGGAAADDSGASSYGEVRG</sequence>
<accession>A0A157SP58</accession>
<dbReference type="STRING" id="123899.SAMEA3906487_03074"/>
<organism evidence="2 3">
    <name type="scientific">Bordetella trematum</name>
    <dbReference type="NCBI Taxonomy" id="123899"/>
    <lineage>
        <taxon>Bacteria</taxon>
        <taxon>Pseudomonadati</taxon>
        <taxon>Pseudomonadota</taxon>
        <taxon>Betaproteobacteria</taxon>
        <taxon>Burkholderiales</taxon>
        <taxon>Alcaligenaceae</taxon>
        <taxon>Bordetella</taxon>
    </lineage>
</organism>
<dbReference type="GO" id="GO:0003677">
    <property type="term" value="F:DNA binding"/>
    <property type="evidence" value="ECO:0007669"/>
    <property type="project" value="InterPro"/>
</dbReference>
<dbReference type="RefSeq" id="WP_063492187.1">
    <property type="nucleotide sequence ID" value="NZ_CP016340.1"/>
</dbReference>
<evidence type="ECO:0000313" key="2">
    <source>
        <dbReference type="EMBL" id="SAI72165.1"/>
    </source>
</evidence>
<keyword evidence="3" id="KW-1185">Reference proteome</keyword>
<proteinExistence type="predicted"/>